<accession>A0ACC0V774</accession>
<name>A0ACC0V774_9HYPO</name>
<dbReference type="EMBL" id="CM047942">
    <property type="protein sequence ID" value="KAI9901622.1"/>
    <property type="molecule type" value="Genomic_DNA"/>
</dbReference>
<dbReference type="Proteomes" id="UP001163324">
    <property type="component" value="Chromosome 3"/>
</dbReference>
<organism evidence="1 2">
    <name type="scientific">Trichothecium roseum</name>
    <dbReference type="NCBI Taxonomy" id="47278"/>
    <lineage>
        <taxon>Eukaryota</taxon>
        <taxon>Fungi</taxon>
        <taxon>Dikarya</taxon>
        <taxon>Ascomycota</taxon>
        <taxon>Pezizomycotina</taxon>
        <taxon>Sordariomycetes</taxon>
        <taxon>Hypocreomycetidae</taxon>
        <taxon>Hypocreales</taxon>
        <taxon>Hypocreales incertae sedis</taxon>
        <taxon>Trichothecium</taxon>
    </lineage>
</organism>
<evidence type="ECO:0000313" key="2">
    <source>
        <dbReference type="Proteomes" id="UP001163324"/>
    </source>
</evidence>
<reference evidence="1" key="1">
    <citation type="submission" date="2022-10" db="EMBL/GenBank/DDBJ databases">
        <title>Complete Genome of Trichothecium roseum strain YXFP-22015, a Plant Pathogen Isolated from Citrus.</title>
        <authorList>
            <person name="Wang Y."/>
            <person name="Zhu L."/>
        </authorList>
    </citation>
    <scope>NUCLEOTIDE SEQUENCE</scope>
    <source>
        <strain evidence="1">YXFP-22015</strain>
    </source>
</reference>
<keyword evidence="2" id="KW-1185">Reference proteome</keyword>
<evidence type="ECO:0000313" key="1">
    <source>
        <dbReference type="EMBL" id="KAI9901622.1"/>
    </source>
</evidence>
<proteinExistence type="predicted"/>
<gene>
    <name evidence="1" type="ORF">N3K66_003439</name>
</gene>
<comment type="caution">
    <text evidence="1">The sequence shown here is derived from an EMBL/GenBank/DDBJ whole genome shotgun (WGS) entry which is preliminary data.</text>
</comment>
<sequence>MDKLSKMRRKPKPPAIETDVDRASSETADSGVSIVQQRPEVQRLPTPETMTKAQSSRPPSTSSGRSTPDLGSKTTITTGGSTTASGDEGHHHPRRPFNLKQLRLRSSGKRSRESPSPAGRTGSASPGPARSDRKILRAMRPRHSPEPEPATSDLRKETSADQGPVMPQFLSLTPGQMDDKFNDLNWDERTRVAVGSDKDGKTNTRWEIYQHSEPDGKNTMDRYVNIKPWAQNRVRLAVPEGDFDYVNASHIVLPSPSDPGRPPLKYIAMQGPTPASIKYVWRMIAEQLPSPAVIVQLTPFIENGIVKCNLYFPDGDADPVWRIHGEDGAWEDGWSADLKYEGREVFNEGAMVRRRFSLHVAGEDEPRTVWHFLYCQWPDFGVLTKTDLASFFELMRLTREHSSPNGPRVVHCSAGVGRTGTFIALEHLIRELDCGGLYDPSDMDGGEEATPPKTPRSPRPDMIMRVVDALRQQRKGMVQTETQYRFIHHVIRDLWDERYGASRDTPPAVEGDEASPAQAADATSADPFTDDSDTDMTGDGGATLHPREDSPTPSASG</sequence>
<protein>
    <submittedName>
        <fullName evidence="1">Uncharacterized protein</fullName>
    </submittedName>
</protein>